<gene>
    <name evidence="1" type="ORF">AA0114_g3434</name>
</gene>
<dbReference type="EMBL" id="PDXA01000009">
    <property type="protein sequence ID" value="RYN54951.1"/>
    <property type="molecule type" value="Genomic_DNA"/>
</dbReference>
<evidence type="ECO:0000313" key="2">
    <source>
        <dbReference type="Proteomes" id="UP000292402"/>
    </source>
</evidence>
<name>A0A4Q4MMR7_9PLEO</name>
<accession>A0A4Q4MMR7</accession>
<dbReference type="Proteomes" id="UP000292402">
    <property type="component" value="Unassembled WGS sequence"/>
</dbReference>
<dbReference type="AlphaFoldDB" id="A0A4Q4MMR7"/>
<organism evidence="1 2">
    <name type="scientific">Alternaria tenuissima</name>
    <dbReference type="NCBI Taxonomy" id="119927"/>
    <lineage>
        <taxon>Eukaryota</taxon>
        <taxon>Fungi</taxon>
        <taxon>Dikarya</taxon>
        <taxon>Ascomycota</taxon>
        <taxon>Pezizomycotina</taxon>
        <taxon>Dothideomycetes</taxon>
        <taxon>Pleosporomycetidae</taxon>
        <taxon>Pleosporales</taxon>
        <taxon>Pleosporineae</taxon>
        <taxon>Pleosporaceae</taxon>
        <taxon>Alternaria</taxon>
        <taxon>Alternaria sect. Alternaria</taxon>
        <taxon>Alternaria alternata complex</taxon>
    </lineage>
</organism>
<evidence type="ECO:0000313" key="1">
    <source>
        <dbReference type="EMBL" id="RYN54951.1"/>
    </source>
</evidence>
<protein>
    <submittedName>
        <fullName evidence="1">Uncharacterized protein</fullName>
    </submittedName>
</protein>
<proteinExistence type="predicted"/>
<comment type="caution">
    <text evidence="1">The sequence shown here is derived from an EMBL/GenBank/DDBJ whole genome shotgun (WGS) entry which is preliminary data.</text>
</comment>
<reference evidence="2" key="1">
    <citation type="journal article" date="2019" name="bioRxiv">
        <title>Genomics, evolutionary history and diagnostics of the Alternaria alternata species group including apple and Asian pear pathotypes.</title>
        <authorList>
            <person name="Armitage A.D."/>
            <person name="Cockerton H.M."/>
            <person name="Sreenivasaprasad S."/>
            <person name="Woodhall J.W."/>
            <person name="Lane C.R."/>
            <person name="Harrison R.J."/>
            <person name="Clarkson J.P."/>
        </authorList>
    </citation>
    <scope>NUCLEOTIDE SEQUENCE [LARGE SCALE GENOMIC DNA]</scope>
    <source>
        <strain evidence="2">FERA 1082</strain>
    </source>
</reference>
<sequence>MLVTLPEASQSTLEVRSIKLSFHRRVHTSDGSITVESACFGKMDKYYFRPDENARINKKGSVVIRCAGIDVIPANCRKCVFSS</sequence>